<dbReference type="PRINTS" id="PR01176">
    <property type="entry name" value="GABABRECEPTR"/>
</dbReference>
<evidence type="ECO:0000256" key="15">
    <source>
        <dbReference type="SAM" id="MobiDB-lite"/>
    </source>
</evidence>
<dbReference type="Gene3D" id="3.40.50.2300">
    <property type="match status" value="2"/>
</dbReference>
<evidence type="ECO:0000256" key="8">
    <source>
        <dbReference type="ARBA" id="ARBA00023136"/>
    </source>
</evidence>
<comment type="caution">
    <text evidence="19">The sequence shown here is derived from an EMBL/GenBank/DDBJ whole genome shotgun (WGS) entry which is preliminary data.</text>
</comment>
<dbReference type="Gene3D" id="3.40.190.10">
    <property type="entry name" value="Periplasmic binding protein-like II"/>
    <property type="match status" value="2"/>
</dbReference>
<keyword evidence="7 13" id="KW-0406">Ion transport</keyword>
<evidence type="ECO:0000313" key="19">
    <source>
        <dbReference type="EMBL" id="KAH7289299.1"/>
    </source>
</evidence>
<evidence type="ECO:0000256" key="5">
    <source>
        <dbReference type="ARBA" id="ARBA00022729"/>
    </source>
</evidence>
<keyword evidence="11 13" id="KW-1071">Ligand-gated ion channel</keyword>
<sequence length="957" mass="105580">MLFGYFRDVHYPCLIRLCLFLSLATETWAENSRVINIGGLIAYNTTIGRLARQAIEAAVHDINRNDSILNGSTLTVYMMDTDCNAFQGAVGAMELFKKDVVAVVGPQSTAVSQFVAHMGGATQVPLVSFAATGPSLSEFQYPYFFRIAHTDAMQMQAIASFIEHYGWREVVAIYTDDDLGTDGIAALSDALEAVGSRLVKKAALIPGIDKTSIGDILAELSGMQTRIFVVHVPKSLGLLLFSEAKHLGMMNSGYVWIVSDAMFGTLSFTELDANSIKQLQGVIGIRSYYPSDSPQLRSLLSDWKNLSTSGSDSSLFNIYGLYAYDSVWTIAHALDSYLKYGLNFTFRSPVFAVNDSRSTSELAQLGISLGGPFLRACILQTKFAGTTGIIRFNPKGDLIRSAFEIINIVGEQFHVIGYWTNQTQLSVSPPDTFSDALDLVAPDNTQAPSLQIVWPGNSSDVPRGWVLPKNGRPLKIAVPKKVGFNQFVNWVANSSNNATSVHGFCIDVFQNALKYLPYSVPYTFVLYGEDSPPVYDDMIDQLANKVFDAVVGDVTITTRRMEMVDFTQPYTESGLVVLVPVKESHSGYAWAFLRPFNSTMWLTTLAFFIFTGVVVWMLEHKKNKDFRGHPKKQIVTVLWFTFSTLFFSQREKTKSTLARLVIIIWLFVVLIITSSYTANLTSILTVQQLTPTIQGINSLQAMDVPIGYQTGSFARDYLIGLNIAEQRLKPLPSIEAYAEALSLGPYGGGVAAIVDELPYVQLFLGSECGYTTAGQEFTKGGWGFAFPKDSELAVDMSTAILTLSENGQLQRIHDVWLSADNCASNGNQVDSSQLSLDSFWGLFLITGVASLLSLLIYIIRLLFQFSRRSPPVEPSESHTQSLSSKSKRFLKSFASYVDQAADTQGTSNSQTKKGRKDKGQIEVSEPQTERNGCQSEDDERKLQISPQNSIRHLHDST</sequence>
<feature type="signal peptide" evidence="17">
    <location>
        <begin position="1"/>
        <end position="29"/>
    </location>
</feature>
<accession>A0A8T2QYY5</accession>
<dbReference type="FunFam" id="3.40.190.10:FF:000054">
    <property type="entry name" value="Glutamate receptor"/>
    <property type="match status" value="1"/>
</dbReference>
<evidence type="ECO:0000256" key="2">
    <source>
        <dbReference type="ARBA" id="ARBA00008685"/>
    </source>
</evidence>
<feature type="transmembrane region" description="Helical" evidence="16">
    <location>
        <begin position="600"/>
        <end position="618"/>
    </location>
</feature>
<dbReference type="AlphaFoldDB" id="A0A8T2QYY5"/>
<feature type="transmembrane region" description="Helical" evidence="16">
    <location>
        <begin position="657"/>
        <end position="678"/>
    </location>
</feature>
<evidence type="ECO:0000256" key="6">
    <source>
        <dbReference type="ARBA" id="ARBA00022989"/>
    </source>
</evidence>
<keyword evidence="9 13" id="KW-0675">Receptor</keyword>
<evidence type="ECO:0000256" key="17">
    <source>
        <dbReference type="SAM" id="SignalP"/>
    </source>
</evidence>
<feature type="disulfide bond" evidence="14">
    <location>
        <begin position="768"/>
        <end position="822"/>
    </location>
</feature>
<comment type="similarity">
    <text evidence="2 13">Belongs to the glutamate-gated ion channel (TC 1.A.10.1) family.</text>
</comment>
<dbReference type="CDD" id="cd19990">
    <property type="entry name" value="PBP1_GABAb_receptor_plant"/>
    <property type="match status" value="1"/>
</dbReference>
<dbReference type="FunFam" id="1.10.287.70:FF:000037">
    <property type="entry name" value="Glutamate receptor"/>
    <property type="match status" value="1"/>
</dbReference>
<evidence type="ECO:0000256" key="7">
    <source>
        <dbReference type="ARBA" id="ARBA00023065"/>
    </source>
</evidence>
<keyword evidence="12 13" id="KW-0407">Ion channel</keyword>
<dbReference type="InterPro" id="IPR019594">
    <property type="entry name" value="Glu/Gly-bd"/>
</dbReference>
<evidence type="ECO:0000256" key="14">
    <source>
        <dbReference type="PIRSR" id="PIRSR037090-50"/>
    </source>
</evidence>
<keyword evidence="20" id="KW-1185">Reference proteome</keyword>
<keyword evidence="14" id="KW-1015">Disulfide bond</keyword>
<keyword evidence="8 13" id="KW-0472">Membrane</keyword>
<reference evidence="19" key="1">
    <citation type="submission" date="2021-08" db="EMBL/GenBank/DDBJ databases">
        <title>WGS assembly of Ceratopteris richardii.</title>
        <authorList>
            <person name="Marchant D.B."/>
            <person name="Chen G."/>
            <person name="Jenkins J."/>
            <person name="Shu S."/>
            <person name="Leebens-Mack J."/>
            <person name="Grimwood J."/>
            <person name="Schmutz J."/>
            <person name="Soltis P."/>
            <person name="Soltis D."/>
            <person name="Chen Z.-H."/>
        </authorList>
    </citation>
    <scope>NUCLEOTIDE SEQUENCE</scope>
    <source>
        <strain evidence="19">Whitten #5841</strain>
        <tissue evidence="19">Leaf</tissue>
    </source>
</reference>
<feature type="transmembrane region" description="Helical" evidence="16">
    <location>
        <begin position="839"/>
        <end position="859"/>
    </location>
</feature>
<gene>
    <name evidence="19" type="ORF">KP509_31G069500</name>
</gene>
<dbReference type="SMART" id="SM00079">
    <property type="entry name" value="PBPe"/>
    <property type="match status" value="1"/>
</dbReference>
<evidence type="ECO:0000256" key="10">
    <source>
        <dbReference type="ARBA" id="ARBA00023180"/>
    </source>
</evidence>
<dbReference type="InterPro" id="IPR017103">
    <property type="entry name" value="Iontropic_Glu_rcpt_pln"/>
</dbReference>
<feature type="region of interest" description="Disordered" evidence="15">
    <location>
        <begin position="900"/>
        <end position="957"/>
    </location>
</feature>
<dbReference type="SUPFAM" id="SSF53850">
    <property type="entry name" value="Periplasmic binding protein-like II"/>
    <property type="match status" value="1"/>
</dbReference>
<dbReference type="EMBL" id="CM035436">
    <property type="protein sequence ID" value="KAH7289299.1"/>
    <property type="molecule type" value="Genomic_DNA"/>
</dbReference>
<dbReference type="FunFam" id="3.40.190.10:FF:000175">
    <property type="entry name" value="Glutamate receptor"/>
    <property type="match status" value="1"/>
</dbReference>
<evidence type="ECO:0000256" key="12">
    <source>
        <dbReference type="ARBA" id="ARBA00023303"/>
    </source>
</evidence>
<dbReference type="GO" id="GO:0009611">
    <property type="term" value="P:response to wounding"/>
    <property type="evidence" value="ECO:0007669"/>
    <property type="project" value="UniProtKB-ARBA"/>
</dbReference>
<dbReference type="Pfam" id="PF01094">
    <property type="entry name" value="ANF_receptor"/>
    <property type="match status" value="1"/>
</dbReference>
<dbReference type="OrthoDB" id="5984008at2759"/>
<dbReference type="GO" id="GO:0016020">
    <property type="term" value="C:membrane"/>
    <property type="evidence" value="ECO:0007669"/>
    <property type="project" value="UniProtKB-SubCell"/>
</dbReference>
<name>A0A8T2QYY5_CERRI</name>
<keyword evidence="6 16" id="KW-1133">Transmembrane helix</keyword>
<evidence type="ECO:0000256" key="16">
    <source>
        <dbReference type="SAM" id="Phobius"/>
    </source>
</evidence>
<dbReference type="GO" id="GO:1901701">
    <property type="term" value="P:cellular response to oxygen-containing compound"/>
    <property type="evidence" value="ECO:0007669"/>
    <property type="project" value="UniProtKB-ARBA"/>
</dbReference>
<dbReference type="InterPro" id="IPR015683">
    <property type="entry name" value="Ionotropic_Glu_rcpt"/>
</dbReference>
<dbReference type="Gene3D" id="1.10.287.70">
    <property type="match status" value="1"/>
</dbReference>
<keyword evidence="4 16" id="KW-0812">Transmembrane</keyword>
<dbReference type="PIRSF" id="PIRSF037090">
    <property type="entry name" value="Iontro_Glu-like_rcpt_pln"/>
    <property type="match status" value="1"/>
</dbReference>
<comment type="function">
    <text evidence="13">Glutamate-gated receptor that probably acts as non-selective cation channel.</text>
</comment>
<keyword evidence="5 17" id="KW-0732">Signal</keyword>
<evidence type="ECO:0000256" key="1">
    <source>
        <dbReference type="ARBA" id="ARBA00004141"/>
    </source>
</evidence>
<protein>
    <recommendedName>
        <fullName evidence="13">Glutamate receptor</fullName>
    </recommendedName>
</protein>
<dbReference type="InterPro" id="IPR044440">
    <property type="entry name" value="GABAb_receptor_plant_PBP1"/>
</dbReference>
<evidence type="ECO:0000259" key="18">
    <source>
        <dbReference type="SMART" id="SM00079"/>
    </source>
</evidence>
<dbReference type="GO" id="GO:0007165">
    <property type="term" value="P:signal transduction"/>
    <property type="evidence" value="ECO:0007669"/>
    <property type="project" value="UniProtKB-ARBA"/>
</dbReference>
<feature type="compositionally biased region" description="Polar residues" evidence="15">
    <location>
        <begin position="901"/>
        <end position="911"/>
    </location>
</feature>
<evidence type="ECO:0000256" key="4">
    <source>
        <dbReference type="ARBA" id="ARBA00022692"/>
    </source>
</evidence>
<feature type="chain" id="PRO_5035821119" description="Glutamate receptor" evidence="17">
    <location>
        <begin position="30"/>
        <end position="957"/>
    </location>
</feature>
<dbReference type="CDD" id="cd13686">
    <property type="entry name" value="GluR_Plant"/>
    <property type="match status" value="1"/>
</dbReference>
<evidence type="ECO:0000256" key="11">
    <source>
        <dbReference type="ARBA" id="ARBA00023286"/>
    </source>
</evidence>
<feature type="domain" description="Ionotropic glutamate receptor C-terminal" evidence="18">
    <location>
        <begin position="473"/>
        <end position="819"/>
    </location>
</feature>
<dbReference type="PANTHER" id="PTHR18966">
    <property type="entry name" value="IONOTROPIC GLUTAMATE RECEPTOR"/>
    <property type="match status" value="1"/>
</dbReference>
<dbReference type="SUPFAM" id="SSF53822">
    <property type="entry name" value="Periplasmic binding protein-like I"/>
    <property type="match status" value="1"/>
</dbReference>
<dbReference type="FunFam" id="3.40.50.2300:FF:000081">
    <property type="entry name" value="Glutamate receptor"/>
    <property type="match status" value="1"/>
</dbReference>
<proteinExistence type="inferred from homology"/>
<evidence type="ECO:0000256" key="9">
    <source>
        <dbReference type="ARBA" id="ARBA00023170"/>
    </source>
</evidence>
<evidence type="ECO:0000256" key="3">
    <source>
        <dbReference type="ARBA" id="ARBA00022448"/>
    </source>
</evidence>
<dbReference type="OMA" id="DSDIQHS"/>
<dbReference type="Proteomes" id="UP000825935">
    <property type="component" value="Chromosome 31"/>
</dbReference>
<feature type="compositionally biased region" description="Polar residues" evidence="15">
    <location>
        <begin position="925"/>
        <end position="934"/>
    </location>
</feature>
<organism evidence="19 20">
    <name type="scientific">Ceratopteris richardii</name>
    <name type="common">Triangle waterfern</name>
    <dbReference type="NCBI Taxonomy" id="49495"/>
    <lineage>
        <taxon>Eukaryota</taxon>
        <taxon>Viridiplantae</taxon>
        <taxon>Streptophyta</taxon>
        <taxon>Embryophyta</taxon>
        <taxon>Tracheophyta</taxon>
        <taxon>Polypodiopsida</taxon>
        <taxon>Polypodiidae</taxon>
        <taxon>Polypodiales</taxon>
        <taxon>Pteridineae</taxon>
        <taxon>Pteridaceae</taxon>
        <taxon>Parkerioideae</taxon>
        <taxon>Ceratopteris</taxon>
    </lineage>
</organism>
<dbReference type="InterPro" id="IPR028082">
    <property type="entry name" value="Peripla_BP_I"/>
</dbReference>
<dbReference type="Pfam" id="PF10613">
    <property type="entry name" value="Lig_chan-Glu_bd"/>
    <property type="match status" value="1"/>
</dbReference>
<dbReference type="InterPro" id="IPR001320">
    <property type="entry name" value="Iontro_rcpt_C"/>
</dbReference>
<evidence type="ECO:0000256" key="13">
    <source>
        <dbReference type="PIRNR" id="PIRNR037090"/>
    </source>
</evidence>
<keyword evidence="3 13" id="KW-0813">Transport</keyword>
<dbReference type="GO" id="GO:0015276">
    <property type="term" value="F:ligand-gated monoatomic ion channel activity"/>
    <property type="evidence" value="ECO:0007669"/>
    <property type="project" value="InterPro"/>
</dbReference>
<evidence type="ECO:0000313" key="20">
    <source>
        <dbReference type="Proteomes" id="UP000825935"/>
    </source>
</evidence>
<dbReference type="Pfam" id="PF00060">
    <property type="entry name" value="Lig_chan"/>
    <property type="match status" value="1"/>
</dbReference>
<comment type="subcellular location">
    <subcellularLocation>
        <location evidence="1">Membrane</location>
        <topology evidence="1">Multi-pass membrane protein</topology>
    </subcellularLocation>
</comment>
<keyword evidence="10" id="KW-0325">Glycoprotein</keyword>
<dbReference type="InterPro" id="IPR001828">
    <property type="entry name" value="ANF_lig-bd_rcpt"/>
</dbReference>